<dbReference type="EMBL" id="JACCFJ010000001">
    <property type="protein sequence ID" value="NYI86192.1"/>
    <property type="molecule type" value="Genomic_DNA"/>
</dbReference>
<comment type="caution">
    <text evidence="3">The sequence shown here is derived from an EMBL/GenBank/DDBJ whole genome shotgun (WGS) entry which is preliminary data.</text>
</comment>
<feature type="coiled-coil region" evidence="1">
    <location>
        <begin position="322"/>
        <end position="349"/>
    </location>
</feature>
<evidence type="ECO:0000313" key="3">
    <source>
        <dbReference type="EMBL" id="NYI86192.1"/>
    </source>
</evidence>
<dbReference type="InterPro" id="IPR058691">
    <property type="entry name" value="Fn3_SaeA_1st"/>
</dbReference>
<organism evidence="3 4">
    <name type="scientific">Saccharopolyspora hordei</name>
    <dbReference type="NCBI Taxonomy" id="1838"/>
    <lineage>
        <taxon>Bacteria</taxon>
        <taxon>Bacillati</taxon>
        <taxon>Actinomycetota</taxon>
        <taxon>Actinomycetes</taxon>
        <taxon>Pseudonocardiales</taxon>
        <taxon>Pseudonocardiaceae</taxon>
        <taxon>Saccharopolyspora</taxon>
    </lineage>
</organism>
<keyword evidence="1" id="KW-0175">Coiled coil</keyword>
<gene>
    <name evidence="3" type="ORF">HNR68_004822</name>
</gene>
<accession>A0A853AU88</accession>
<dbReference type="InterPro" id="IPR013783">
    <property type="entry name" value="Ig-like_fold"/>
</dbReference>
<reference evidence="3 4" key="1">
    <citation type="submission" date="2020-07" db="EMBL/GenBank/DDBJ databases">
        <title>Sequencing the genomes of 1000 actinobacteria strains.</title>
        <authorList>
            <person name="Klenk H.-P."/>
        </authorList>
    </citation>
    <scope>NUCLEOTIDE SEQUENCE [LARGE SCALE GENOMIC DNA]</scope>
    <source>
        <strain evidence="3 4">DSM 44065</strain>
    </source>
</reference>
<evidence type="ECO:0000259" key="2">
    <source>
        <dbReference type="Pfam" id="PF25832"/>
    </source>
</evidence>
<dbReference type="Gene3D" id="2.60.40.10">
    <property type="entry name" value="Immunoglobulins"/>
    <property type="match status" value="1"/>
</dbReference>
<keyword evidence="4" id="KW-1185">Reference proteome</keyword>
<dbReference type="Proteomes" id="UP000587002">
    <property type="component" value="Unassembled WGS sequence"/>
</dbReference>
<name>A0A853AU88_9PSEU</name>
<sequence>MVRPLRGRGGRLPDDLLTRYALALDFSDADLAQRLAQVRAHWRDRVRSAAWAGFTTSVYRAFLREDRHLRREHGDALARMSWWRARHEERAAAVSAQVAELAQVLGAHFGDLGLVTPGQLEALRRAVGPLAPREVDAALAEAGVRTVVPLDLPKTPGLPDGSFRRLKELLRDAEVTSVPALLHGELTGFALVTGFRSTPPRPDGLGADAVRAALERSGGAARDALELVSTAVDLRRLALYHLVDDVRRFRESGAPAGALLRVLRQSGLEEGEARHVVVSVLSEAGAPEVEATGLAKVTALLADGRLVAAQQALVGITDAEEAAAATAAVDRHAAQVRELREAARRALERGAEDDARRQLADAARLASDDGAIAAEARRIPVSPVADLTARSDGLGVRLSWRARPDHDAGTRYRVVRRAGRAPEHPGDGDVVAEGTATSAVDTAVPGGRTAGYAVFAAEPDGAWSRPAGATVEVLPPVHEVRLAVRDGAVEGRWEVHPDAVGVDVVRRGPSGEVPVPTDGLTAFRDTTVDTRADYLLVARYRLPDGTEARADAVTVRHTASSPPPVTSLDGRRSGRELLLSWEWPDGVQQAEVRWTRGAVGGRRRVTRQQYEDEGGCRVDAGPGAVDVRVTAVVGELRSSPAELTTGGPAQVGYRVVRRHRLFGATARILLHSDHPVPECELVVVVAPGRRMPREPGDGEVVHHAVHRIDGPVAVTVDLPRRGPFWLRCFASTSGVELIDPPNSQLEVP</sequence>
<protein>
    <recommendedName>
        <fullName evidence="2">SaeA first Fn3-like domain-containing protein</fullName>
    </recommendedName>
</protein>
<evidence type="ECO:0000313" key="4">
    <source>
        <dbReference type="Proteomes" id="UP000587002"/>
    </source>
</evidence>
<dbReference type="RefSeq" id="WP_343050370.1">
    <property type="nucleotide sequence ID" value="NZ_JACCFJ010000001.1"/>
</dbReference>
<feature type="domain" description="SaeA first Fn3-like" evidence="2">
    <location>
        <begin position="388"/>
        <end position="456"/>
    </location>
</feature>
<dbReference type="GO" id="GO:0005975">
    <property type="term" value="P:carbohydrate metabolic process"/>
    <property type="evidence" value="ECO:0007669"/>
    <property type="project" value="UniProtKB-ARBA"/>
</dbReference>
<dbReference type="AlphaFoldDB" id="A0A853AU88"/>
<dbReference type="Pfam" id="PF25832">
    <property type="entry name" value="Fn3_SaeA_2nd"/>
    <property type="match status" value="1"/>
</dbReference>
<evidence type="ECO:0000256" key="1">
    <source>
        <dbReference type="SAM" id="Coils"/>
    </source>
</evidence>
<proteinExistence type="predicted"/>